<evidence type="ECO:0000313" key="3">
    <source>
        <dbReference type="Proteomes" id="UP000579945"/>
    </source>
</evidence>
<feature type="domain" description="N-acetyltransferase" evidence="1">
    <location>
        <begin position="94"/>
        <end position="230"/>
    </location>
</feature>
<keyword evidence="2" id="KW-0687">Ribonucleoprotein</keyword>
<dbReference type="Pfam" id="PF24553">
    <property type="entry name" value="Rv0428c_C"/>
    <property type="match status" value="1"/>
</dbReference>
<dbReference type="GeneID" id="95389315"/>
<protein>
    <submittedName>
        <fullName evidence="2">Ribosomal protein S18 acetylase RimI-like enzyme</fullName>
    </submittedName>
</protein>
<dbReference type="PROSITE" id="PS51186">
    <property type="entry name" value="GNAT"/>
    <property type="match status" value="1"/>
</dbReference>
<evidence type="ECO:0000259" key="1">
    <source>
        <dbReference type="PROSITE" id="PS51186"/>
    </source>
</evidence>
<dbReference type="GO" id="GO:0016747">
    <property type="term" value="F:acyltransferase activity, transferring groups other than amino-acyl groups"/>
    <property type="evidence" value="ECO:0007669"/>
    <property type="project" value="InterPro"/>
</dbReference>
<dbReference type="AlphaFoldDB" id="A0A7W5UYF2"/>
<keyword evidence="3" id="KW-1185">Reference proteome</keyword>
<sequence>MDFDRLVDEAWPALERVPLEPWTLRHSLGVTKRANSVLVSGLPADLAEAVGEAEKFYAERGGSTVFSLGTSAPAEVDSLLEARGYRLADPTLVMVASPAPGGHPAHEVRIEDHPWPAWLDTWAGVEGRDPEVGGRICAGVPAWYAAVEEAGAPVAVGRGVPQGDTLGIYCMATRPGARRRGLARSVLRALIRHAGLASAYLVVTEGNVGARNLYRGEGFEPRGAYHYRVS</sequence>
<dbReference type="EMBL" id="JACIBV010000001">
    <property type="protein sequence ID" value="MBB3726987.1"/>
    <property type="molecule type" value="Genomic_DNA"/>
</dbReference>
<dbReference type="RefSeq" id="WP_183646956.1">
    <property type="nucleotide sequence ID" value="NZ_JACIBV010000001.1"/>
</dbReference>
<dbReference type="InterPro" id="IPR056935">
    <property type="entry name" value="Rv0428c-like_C"/>
</dbReference>
<proteinExistence type="predicted"/>
<comment type="caution">
    <text evidence="2">The sequence shown here is derived from an EMBL/GenBank/DDBJ whole genome shotgun (WGS) entry which is preliminary data.</text>
</comment>
<dbReference type="InterPro" id="IPR016181">
    <property type="entry name" value="Acyl_CoA_acyltransferase"/>
</dbReference>
<reference evidence="2 3" key="1">
    <citation type="submission" date="2020-08" db="EMBL/GenBank/DDBJ databases">
        <title>Sequencing the genomes of 1000 actinobacteria strains.</title>
        <authorList>
            <person name="Klenk H.-P."/>
        </authorList>
    </citation>
    <scope>NUCLEOTIDE SEQUENCE [LARGE SCALE GENOMIC DNA]</scope>
    <source>
        <strain evidence="2 3">DSM 44320</strain>
    </source>
</reference>
<dbReference type="Proteomes" id="UP000579945">
    <property type="component" value="Unassembled WGS sequence"/>
</dbReference>
<gene>
    <name evidence="2" type="ORF">FHR33_002847</name>
</gene>
<keyword evidence="2" id="KW-0689">Ribosomal protein</keyword>
<dbReference type="CDD" id="cd04301">
    <property type="entry name" value="NAT_SF"/>
    <property type="match status" value="1"/>
</dbReference>
<dbReference type="InterPro" id="IPR000182">
    <property type="entry name" value="GNAT_dom"/>
</dbReference>
<organism evidence="2 3">
    <name type="scientific">Nonomuraea dietziae</name>
    <dbReference type="NCBI Taxonomy" id="65515"/>
    <lineage>
        <taxon>Bacteria</taxon>
        <taxon>Bacillati</taxon>
        <taxon>Actinomycetota</taxon>
        <taxon>Actinomycetes</taxon>
        <taxon>Streptosporangiales</taxon>
        <taxon>Streptosporangiaceae</taxon>
        <taxon>Nonomuraea</taxon>
    </lineage>
</organism>
<name>A0A7W5UYF2_9ACTN</name>
<dbReference type="SUPFAM" id="SSF55729">
    <property type="entry name" value="Acyl-CoA N-acyltransferases (Nat)"/>
    <property type="match status" value="1"/>
</dbReference>
<dbReference type="GO" id="GO:0005840">
    <property type="term" value="C:ribosome"/>
    <property type="evidence" value="ECO:0007669"/>
    <property type="project" value="UniProtKB-KW"/>
</dbReference>
<accession>A0A7W5UYF2</accession>
<evidence type="ECO:0000313" key="2">
    <source>
        <dbReference type="EMBL" id="MBB3726987.1"/>
    </source>
</evidence>
<dbReference type="Gene3D" id="3.40.630.30">
    <property type="match status" value="1"/>
</dbReference>